<reference evidence="3 4" key="1">
    <citation type="submission" date="2020-03" db="EMBL/GenBank/DDBJ databases">
        <authorList>
            <person name="Kim M.K."/>
        </authorList>
    </citation>
    <scope>NUCLEOTIDE SEQUENCE [LARGE SCALE GENOMIC DNA]</scope>
    <source>
        <strain evidence="3 4">BT328</strain>
    </source>
</reference>
<proteinExistence type="predicted"/>
<feature type="domain" description="PBP" evidence="2">
    <location>
        <begin position="26"/>
        <end position="203"/>
    </location>
</feature>
<dbReference type="RefSeq" id="WP_167209107.1">
    <property type="nucleotide sequence ID" value="NZ_CP050063.1"/>
</dbReference>
<dbReference type="PANTHER" id="PTHR30570">
    <property type="entry name" value="PERIPLASMIC PHOSPHATE BINDING COMPONENT OF PHOSPHATE ABC TRANSPORTER"/>
    <property type="match status" value="1"/>
</dbReference>
<name>A0A6G9AN45_9BACT</name>
<gene>
    <name evidence="3" type="ORF">G8759_14525</name>
</gene>
<accession>A0A6G9AN45</accession>
<dbReference type="InterPro" id="IPR024370">
    <property type="entry name" value="PBP_domain"/>
</dbReference>
<dbReference type="Pfam" id="PF12849">
    <property type="entry name" value="PBP_like_2"/>
    <property type="match status" value="1"/>
</dbReference>
<dbReference type="EMBL" id="CP050063">
    <property type="protein sequence ID" value="QIP13744.1"/>
    <property type="molecule type" value="Genomic_DNA"/>
</dbReference>
<evidence type="ECO:0000313" key="4">
    <source>
        <dbReference type="Proteomes" id="UP000501802"/>
    </source>
</evidence>
<dbReference type="PANTHER" id="PTHR30570:SF1">
    <property type="entry name" value="PHOSPHATE-BINDING PROTEIN PSTS"/>
    <property type="match status" value="1"/>
</dbReference>
<evidence type="ECO:0000313" key="3">
    <source>
        <dbReference type="EMBL" id="QIP13744.1"/>
    </source>
</evidence>
<dbReference type="Gene3D" id="3.40.190.10">
    <property type="entry name" value="Periplasmic binding protein-like II"/>
    <property type="match status" value="2"/>
</dbReference>
<keyword evidence="1" id="KW-0732">Signal</keyword>
<dbReference type="AlphaFoldDB" id="A0A6G9AN45"/>
<dbReference type="Proteomes" id="UP000501802">
    <property type="component" value="Chromosome"/>
</dbReference>
<evidence type="ECO:0000256" key="1">
    <source>
        <dbReference type="ARBA" id="ARBA00022729"/>
    </source>
</evidence>
<dbReference type="InterPro" id="IPR050811">
    <property type="entry name" value="Phosphate_ABC_transporter"/>
</dbReference>
<dbReference type="SUPFAM" id="SSF53850">
    <property type="entry name" value="Periplasmic binding protein-like II"/>
    <property type="match status" value="1"/>
</dbReference>
<evidence type="ECO:0000259" key="2">
    <source>
        <dbReference type="Pfam" id="PF12849"/>
    </source>
</evidence>
<keyword evidence="4" id="KW-1185">Reference proteome</keyword>
<organism evidence="3 4">
    <name type="scientific">Spirosoma aureum</name>
    <dbReference type="NCBI Taxonomy" id="2692134"/>
    <lineage>
        <taxon>Bacteria</taxon>
        <taxon>Pseudomonadati</taxon>
        <taxon>Bacteroidota</taxon>
        <taxon>Cytophagia</taxon>
        <taxon>Cytophagales</taxon>
        <taxon>Cytophagaceae</taxon>
        <taxon>Spirosoma</taxon>
    </lineage>
</organism>
<sequence>MRGHLFRFLLVLLILFANGCSSRKGQTILIKGSDTEVNLVLDLAEVYMAKDPAISVAITGGGSGLGIAALLNGKTQVCNSSRPLSQDEINLARERGIDLRTTVFAMDAVAIIVNKAVGLNTISLEELATIYSGNLSNWQSVGGRIGLISLYGRQTSSGTYIYLRDKVIQRDYSPKIRELNGTAQVIEAVSQDPHGIGYVGVGYISDIPKQGIYT</sequence>
<protein>
    <submittedName>
        <fullName evidence="3">Phosphate ABC transporter substrate-binding protein</fullName>
    </submittedName>
</protein>
<dbReference type="KEGG" id="spib:G8759_14525"/>